<keyword evidence="4" id="KW-0378">Hydrolase</keyword>
<keyword evidence="5" id="KW-0862">Zinc</keyword>
<proteinExistence type="predicted"/>
<evidence type="ECO:0000256" key="5">
    <source>
        <dbReference type="ARBA" id="ARBA00022833"/>
    </source>
</evidence>
<feature type="region of interest" description="Disordered" evidence="8">
    <location>
        <begin position="22"/>
        <end position="49"/>
    </location>
</feature>
<feature type="coiled-coil region" evidence="7">
    <location>
        <begin position="156"/>
        <end position="183"/>
    </location>
</feature>
<dbReference type="GO" id="GO:0004222">
    <property type="term" value="F:metalloendopeptidase activity"/>
    <property type="evidence" value="ECO:0007669"/>
    <property type="project" value="TreeGrafter"/>
</dbReference>
<sequence>MLAILASGPLVRAQTVPSMAEQQSRLERATAASKAAQEKSKQLEQAAEAARSQAAQARAKEEAAAQRIAAAEADIAAARARIAIVDRRLRAQRVTLSQRQSTILRLIAAIQSLVRRPPALGLVQPGSTEDIVHVRAVLGTTLPVVRERTADVRAELARIRGLRRQAEQAVASLRESRGRLEAERVALVHLEAENRLRSQRLDRSALIESDRAIAAGERARDIVDQMDVMEAAGEVREELAALPGPLPRPREAGEAAPVSHSAPRRAAPYRLPVSGSLVTGMGELSPTGVRSRGLTIATSPGAGVTAPSGGTIRYAAPFRRYGGVVIIDHGQGWTSLIAGLGAVSVKRGDTVAQGVPIGRAGEDETPRVTVELRRHDAPMDITRLLD</sequence>
<evidence type="ECO:0000256" key="6">
    <source>
        <dbReference type="ARBA" id="ARBA00023049"/>
    </source>
</evidence>
<keyword evidence="11" id="KW-1185">Reference proteome</keyword>
<dbReference type="KEGG" id="spzr:G5C33_00715"/>
<comment type="cofactor">
    <cofactor evidence="1">
        <name>Zn(2+)</name>
        <dbReference type="ChEBI" id="CHEBI:29105"/>
    </cofactor>
</comment>
<dbReference type="Proteomes" id="UP000501568">
    <property type="component" value="Chromosome"/>
</dbReference>
<dbReference type="InterPro" id="IPR050570">
    <property type="entry name" value="Cell_wall_metabolism_enzyme"/>
</dbReference>
<evidence type="ECO:0000313" key="11">
    <source>
        <dbReference type="Proteomes" id="UP000501568"/>
    </source>
</evidence>
<evidence type="ECO:0000256" key="8">
    <source>
        <dbReference type="SAM" id="MobiDB-lite"/>
    </source>
</evidence>
<dbReference type="Pfam" id="PF01551">
    <property type="entry name" value="Peptidase_M23"/>
    <property type="match status" value="1"/>
</dbReference>
<dbReference type="PANTHER" id="PTHR21666:SF288">
    <property type="entry name" value="CELL DIVISION PROTEIN YTFB"/>
    <property type="match status" value="1"/>
</dbReference>
<evidence type="ECO:0000256" key="4">
    <source>
        <dbReference type="ARBA" id="ARBA00022801"/>
    </source>
</evidence>
<dbReference type="InterPro" id="IPR016047">
    <property type="entry name" value="M23ase_b-sheet_dom"/>
</dbReference>
<keyword evidence="7" id="KW-0175">Coiled coil</keyword>
<keyword evidence="3" id="KW-0479">Metal-binding</keyword>
<evidence type="ECO:0000256" key="7">
    <source>
        <dbReference type="SAM" id="Coils"/>
    </source>
</evidence>
<dbReference type="PANTHER" id="PTHR21666">
    <property type="entry name" value="PEPTIDASE-RELATED"/>
    <property type="match status" value="1"/>
</dbReference>
<dbReference type="GO" id="GO:0006508">
    <property type="term" value="P:proteolysis"/>
    <property type="evidence" value="ECO:0007669"/>
    <property type="project" value="UniProtKB-KW"/>
</dbReference>
<reference evidence="10 11" key="1">
    <citation type="submission" date="2020-02" db="EMBL/GenBank/DDBJ databases">
        <authorList>
            <person name="Zheng R.K."/>
            <person name="Sun C.M."/>
        </authorList>
    </citation>
    <scope>NUCLEOTIDE SEQUENCE [LARGE SCALE GENOMIC DNA]</scope>
    <source>
        <strain evidence="11">zrk23</strain>
    </source>
</reference>
<dbReference type="GO" id="GO:0046872">
    <property type="term" value="F:metal ion binding"/>
    <property type="evidence" value="ECO:0007669"/>
    <property type="project" value="UniProtKB-KW"/>
</dbReference>
<organism evidence="10 11">
    <name type="scientific">Stakelama tenebrarum</name>
    <dbReference type="NCBI Taxonomy" id="2711215"/>
    <lineage>
        <taxon>Bacteria</taxon>
        <taxon>Pseudomonadati</taxon>
        <taxon>Pseudomonadota</taxon>
        <taxon>Alphaproteobacteria</taxon>
        <taxon>Sphingomonadales</taxon>
        <taxon>Sphingomonadaceae</taxon>
        <taxon>Stakelama</taxon>
    </lineage>
</organism>
<dbReference type="AlphaFoldDB" id="A0A6G6Y9V5"/>
<dbReference type="CDD" id="cd12797">
    <property type="entry name" value="M23_peptidase"/>
    <property type="match status" value="1"/>
</dbReference>
<evidence type="ECO:0000313" key="10">
    <source>
        <dbReference type="EMBL" id="QIG81699.1"/>
    </source>
</evidence>
<feature type="region of interest" description="Disordered" evidence="8">
    <location>
        <begin position="243"/>
        <end position="262"/>
    </location>
</feature>
<gene>
    <name evidence="10" type="ORF">G5C33_00715</name>
</gene>
<evidence type="ECO:0000259" key="9">
    <source>
        <dbReference type="Pfam" id="PF01551"/>
    </source>
</evidence>
<dbReference type="Gene3D" id="2.70.70.10">
    <property type="entry name" value="Glucose Permease (Domain IIA)"/>
    <property type="match status" value="1"/>
</dbReference>
<dbReference type="SUPFAM" id="SSF51261">
    <property type="entry name" value="Duplicated hybrid motif"/>
    <property type="match status" value="1"/>
</dbReference>
<keyword evidence="6" id="KW-0482">Metalloprotease</keyword>
<accession>A0A6G6Y9V5</accession>
<evidence type="ECO:0000256" key="3">
    <source>
        <dbReference type="ARBA" id="ARBA00022723"/>
    </source>
</evidence>
<dbReference type="InterPro" id="IPR011055">
    <property type="entry name" value="Dup_hybrid_motif"/>
</dbReference>
<feature type="domain" description="M23ase beta-sheet core" evidence="9">
    <location>
        <begin position="291"/>
        <end position="380"/>
    </location>
</feature>
<protein>
    <submittedName>
        <fullName evidence="10">Peptidoglycan DD-metalloendopeptidase family protein</fullName>
    </submittedName>
</protein>
<dbReference type="EMBL" id="CP049109">
    <property type="protein sequence ID" value="QIG81699.1"/>
    <property type="molecule type" value="Genomic_DNA"/>
</dbReference>
<keyword evidence="2" id="KW-0645">Protease</keyword>
<evidence type="ECO:0000256" key="2">
    <source>
        <dbReference type="ARBA" id="ARBA00022670"/>
    </source>
</evidence>
<evidence type="ECO:0000256" key="1">
    <source>
        <dbReference type="ARBA" id="ARBA00001947"/>
    </source>
</evidence>
<name>A0A6G6Y9V5_9SPHN</name>